<feature type="region of interest" description="Disordered" evidence="1">
    <location>
        <begin position="1"/>
        <end position="76"/>
    </location>
</feature>
<reference evidence="3" key="1">
    <citation type="submission" date="2025-08" db="UniProtKB">
        <authorList>
            <consortium name="RefSeq"/>
        </authorList>
    </citation>
    <scope>IDENTIFICATION</scope>
</reference>
<dbReference type="RefSeq" id="XP_021114802.1">
    <property type="nucleotide sequence ID" value="XM_021259143.1"/>
</dbReference>
<dbReference type="GeneID" id="110349421"/>
<dbReference type="AlphaFoldDB" id="A0AAX6T4C4"/>
<evidence type="ECO:0000256" key="1">
    <source>
        <dbReference type="SAM" id="MobiDB-lite"/>
    </source>
</evidence>
<sequence>MPSGTRFTGWVEGTKYKEQRALTRENRSEGHRRETKVAVPRRSSLSALGWWPQPEQQGPGLSGPRRPRCPGRAAPQFLRSSPRVTRLLVGPAGALLETRGRAAPRCDFDLGLDNPLRRPASFPPAGHPPSPAPVRSARGRPELRGAAARKTRSAEQLPARRALTLPLARSRLAPALGMRGARLAVAASRRQLQTSRQRRARRSRQGARPPIIYPLLDCFSLFPIAVETYELDLVFTFEGRGKKSLGIIRRAIEVFMEEVKLELGLEGRKKDGRKVFRIEEGRIFSGLGIILS</sequence>
<organism evidence="2 3">
    <name type="scientific">Heterocephalus glaber</name>
    <name type="common">Naked mole rat</name>
    <dbReference type="NCBI Taxonomy" id="10181"/>
    <lineage>
        <taxon>Eukaryota</taxon>
        <taxon>Metazoa</taxon>
        <taxon>Chordata</taxon>
        <taxon>Craniata</taxon>
        <taxon>Vertebrata</taxon>
        <taxon>Euteleostomi</taxon>
        <taxon>Mammalia</taxon>
        <taxon>Eutheria</taxon>
        <taxon>Euarchontoglires</taxon>
        <taxon>Glires</taxon>
        <taxon>Rodentia</taxon>
        <taxon>Hystricomorpha</taxon>
        <taxon>Bathyergidae</taxon>
        <taxon>Heterocephalus</taxon>
    </lineage>
</organism>
<feature type="compositionally biased region" description="Basic and acidic residues" evidence="1">
    <location>
        <begin position="14"/>
        <end position="36"/>
    </location>
</feature>
<evidence type="ECO:0000313" key="2">
    <source>
        <dbReference type="Proteomes" id="UP000694906"/>
    </source>
</evidence>
<protein>
    <submittedName>
        <fullName evidence="3">Uncharacterized protein LOC110349421 isoform X1</fullName>
    </submittedName>
</protein>
<gene>
    <name evidence="3" type="primary">LOC110349421</name>
</gene>
<evidence type="ECO:0000313" key="3">
    <source>
        <dbReference type="RefSeq" id="XP_021114802.1"/>
    </source>
</evidence>
<feature type="region of interest" description="Disordered" evidence="1">
    <location>
        <begin position="117"/>
        <end position="155"/>
    </location>
</feature>
<name>A0AAX6T4C4_HETGA</name>
<keyword evidence="2" id="KW-1185">Reference proteome</keyword>
<feature type="compositionally biased region" description="Pro residues" evidence="1">
    <location>
        <begin position="121"/>
        <end position="132"/>
    </location>
</feature>
<accession>A0AAX6T4C4</accession>
<dbReference type="Proteomes" id="UP000694906">
    <property type="component" value="Unplaced"/>
</dbReference>
<proteinExistence type="predicted"/>